<protein>
    <recommendedName>
        <fullName evidence="1">Retrotransposon gag domain-containing protein</fullName>
    </recommendedName>
</protein>
<dbReference type="OMA" id="QRASMEY"/>
<dbReference type="Gramene" id="C.cajan_40797.t">
    <property type="protein sequence ID" value="C.cajan_40797.t.cds1"/>
    <property type="gene ID" value="C.cajan_40797"/>
</dbReference>
<dbReference type="PANTHER" id="PTHR33223:SF3">
    <property type="match status" value="1"/>
</dbReference>
<gene>
    <name evidence="2" type="ORF">KK1_042269</name>
</gene>
<accession>A0A151R238</accession>
<sequence>MAAPDFTYESLCIQYPEEDVPFVLKTGLIHLLPKFHGHVSEDPHKHMKEFHIVCSTMKLPDVQEDHIYLKAFPHSLEGVAKDWLYYLAPRSITSWDDLKRMFLEKFFPASRTTAIRKDISGIRQLGGESLYEFWERFKKLCASCPHHQISEQLLLQYFYEGLNNMERSMIDAASGGALGA</sequence>
<dbReference type="PANTHER" id="PTHR33223">
    <property type="entry name" value="CCHC-TYPE DOMAIN-CONTAINING PROTEIN"/>
    <property type="match status" value="1"/>
</dbReference>
<organism evidence="2 3">
    <name type="scientific">Cajanus cajan</name>
    <name type="common">Pigeon pea</name>
    <name type="synonym">Cajanus indicus</name>
    <dbReference type="NCBI Taxonomy" id="3821"/>
    <lineage>
        <taxon>Eukaryota</taxon>
        <taxon>Viridiplantae</taxon>
        <taxon>Streptophyta</taxon>
        <taxon>Embryophyta</taxon>
        <taxon>Tracheophyta</taxon>
        <taxon>Spermatophyta</taxon>
        <taxon>Magnoliopsida</taxon>
        <taxon>eudicotyledons</taxon>
        <taxon>Gunneridae</taxon>
        <taxon>Pentapetalae</taxon>
        <taxon>rosids</taxon>
        <taxon>fabids</taxon>
        <taxon>Fabales</taxon>
        <taxon>Fabaceae</taxon>
        <taxon>Papilionoideae</taxon>
        <taxon>50 kb inversion clade</taxon>
        <taxon>NPAAA clade</taxon>
        <taxon>indigoferoid/millettioid clade</taxon>
        <taxon>Phaseoleae</taxon>
        <taxon>Cajanus</taxon>
    </lineage>
</organism>
<dbReference type="Proteomes" id="UP000075243">
    <property type="component" value="Unassembled WGS sequence"/>
</dbReference>
<evidence type="ECO:0000259" key="1">
    <source>
        <dbReference type="Pfam" id="PF03732"/>
    </source>
</evidence>
<evidence type="ECO:0000313" key="2">
    <source>
        <dbReference type="EMBL" id="KYP36610.1"/>
    </source>
</evidence>
<dbReference type="InterPro" id="IPR005162">
    <property type="entry name" value="Retrotrans_gag_dom"/>
</dbReference>
<feature type="domain" description="Retrotransposon gag" evidence="1">
    <location>
        <begin position="70"/>
        <end position="163"/>
    </location>
</feature>
<proteinExistence type="predicted"/>
<name>A0A151R238_CAJCA</name>
<dbReference type="EMBL" id="KQ484192">
    <property type="protein sequence ID" value="KYP36610.1"/>
    <property type="molecule type" value="Genomic_DNA"/>
</dbReference>
<keyword evidence="3" id="KW-1185">Reference proteome</keyword>
<dbReference type="AlphaFoldDB" id="A0A151R238"/>
<evidence type="ECO:0000313" key="3">
    <source>
        <dbReference type="Proteomes" id="UP000075243"/>
    </source>
</evidence>
<dbReference type="Pfam" id="PF03732">
    <property type="entry name" value="Retrotrans_gag"/>
    <property type="match status" value="1"/>
</dbReference>
<reference evidence="2" key="1">
    <citation type="journal article" date="2012" name="Nat. Biotechnol.">
        <title>Draft genome sequence of pigeonpea (Cajanus cajan), an orphan legume crop of resource-poor farmers.</title>
        <authorList>
            <person name="Varshney R.K."/>
            <person name="Chen W."/>
            <person name="Li Y."/>
            <person name="Bharti A.K."/>
            <person name="Saxena R.K."/>
            <person name="Schlueter J.A."/>
            <person name="Donoghue M.T."/>
            <person name="Azam S."/>
            <person name="Fan G."/>
            <person name="Whaley A.M."/>
            <person name="Farmer A.D."/>
            <person name="Sheridan J."/>
            <person name="Iwata A."/>
            <person name="Tuteja R."/>
            <person name="Penmetsa R.V."/>
            <person name="Wu W."/>
            <person name="Upadhyaya H.D."/>
            <person name="Yang S.P."/>
            <person name="Shah T."/>
            <person name="Saxena K.B."/>
            <person name="Michael T."/>
            <person name="McCombie W.R."/>
            <person name="Yang B."/>
            <person name="Zhang G."/>
            <person name="Yang H."/>
            <person name="Wang J."/>
            <person name="Spillane C."/>
            <person name="Cook D.R."/>
            <person name="May G.D."/>
            <person name="Xu X."/>
            <person name="Jackson S.A."/>
        </authorList>
    </citation>
    <scope>NUCLEOTIDE SEQUENCE [LARGE SCALE GENOMIC DNA]</scope>
</reference>